<keyword evidence="2" id="KW-0732">Signal</keyword>
<dbReference type="Proteomes" id="UP000255334">
    <property type="component" value="Unassembled WGS sequence"/>
</dbReference>
<dbReference type="GO" id="GO:0019867">
    <property type="term" value="C:outer membrane"/>
    <property type="evidence" value="ECO:0007669"/>
    <property type="project" value="InterPro"/>
</dbReference>
<comment type="caution">
    <text evidence="4">The sequence shown here is derived from an EMBL/GenBank/DDBJ whole genome shotgun (WGS) entry which is preliminary data.</text>
</comment>
<proteinExistence type="predicted"/>
<feature type="domain" description="Autotransporter" evidence="3">
    <location>
        <begin position="1037"/>
        <end position="1317"/>
    </location>
</feature>
<dbReference type="InterPro" id="IPR013783">
    <property type="entry name" value="Ig-like_fold"/>
</dbReference>
<accession>A0A370X0W5</accession>
<evidence type="ECO:0000256" key="1">
    <source>
        <dbReference type="SAM" id="MobiDB-lite"/>
    </source>
</evidence>
<dbReference type="PROSITE" id="PS51208">
    <property type="entry name" value="AUTOTRANSPORTER"/>
    <property type="match status" value="1"/>
</dbReference>
<feature type="chain" id="PRO_5016852461" evidence="2">
    <location>
        <begin position="34"/>
        <end position="1317"/>
    </location>
</feature>
<name>A0A370X0W5_9GAMM</name>
<dbReference type="InterPro" id="IPR006315">
    <property type="entry name" value="OM_autotransptr_brl_dom"/>
</dbReference>
<feature type="compositionally biased region" description="Polar residues" evidence="1">
    <location>
        <begin position="1023"/>
        <end position="1040"/>
    </location>
</feature>
<dbReference type="InterPro" id="IPR036709">
    <property type="entry name" value="Autotransporte_beta_dom_sf"/>
</dbReference>
<dbReference type="SUPFAM" id="SSF103515">
    <property type="entry name" value="Autotransporter"/>
    <property type="match status" value="1"/>
</dbReference>
<protein>
    <submittedName>
        <fullName evidence="4">Tandem-95 repeat protein</fullName>
    </submittedName>
</protein>
<feature type="region of interest" description="Disordered" evidence="1">
    <location>
        <begin position="983"/>
        <end position="1040"/>
    </location>
</feature>
<dbReference type="Pfam" id="PF17963">
    <property type="entry name" value="Big_9"/>
    <property type="match status" value="7"/>
</dbReference>
<reference evidence="4 5" key="1">
    <citation type="submission" date="2018-07" db="EMBL/GenBank/DDBJ databases">
        <title>Dyella monticola sp. nov. and Dyella psychrodurans sp. nov. isolated from monsoon evergreen broad-leaved forest soil of Dinghu Mountain, China.</title>
        <authorList>
            <person name="Gao Z."/>
            <person name="Qiu L."/>
        </authorList>
    </citation>
    <scope>NUCLEOTIDE SEQUENCE [LARGE SCALE GENOMIC DNA]</scope>
    <source>
        <strain evidence="4 5">4MSK11</strain>
    </source>
</reference>
<dbReference type="InterPro" id="IPR014756">
    <property type="entry name" value="Ig_E-set"/>
</dbReference>
<dbReference type="Gene3D" id="2.60.40.10">
    <property type="entry name" value="Immunoglobulins"/>
    <property type="match status" value="1"/>
</dbReference>
<keyword evidence="5" id="KW-1185">Reference proteome</keyword>
<evidence type="ECO:0000313" key="5">
    <source>
        <dbReference type="Proteomes" id="UP000255334"/>
    </source>
</evidence>
<evidence type="ECO:0000259" key="3">
    <source>
        <dbReference type="PROSITE" id="PS51208"/>
    </source>
</evidence>
<dbReference type="Gene3D" id="2.60.40.2810">
    <property type="match status" value="2"/>
</dbReference>
<dbReference type="Gene3D" id="2.60.40.3440">
    <property type="match status" value="5"/>
</dbReference>
<gene>
    <name evidence="4" type="ORF">DWU99_16420</name>
</gene>
<evidence type="ECO:0000313" key="4">
    <source>
        <dbReference type="EMBL" id="RDS81996.1"/>
    </source>
</evidence>
<dbReference type="SUPFAM" id="SSF81296">
    <property type="entry name" value="E set domains"/>
    <property type="match status" value="1"/>
</dbReference>
<dbReference type="EMBL" id="QRBF01000006">
    <property type="protein sequence ID" value="RDS81996.1"/>
    <property type="molecule type" value="Genomic_DNA"/>
</dbReference>
<feature type="signal peptide" evidence="2">
    <location>
        <begin position="1"/>
        <end position="33"/>
    </location>
</feature>
<dbReference type="NCBIfam" id="TIGR01414">
    <property type="entry name" value="autotrans_barl"/>
    <property type="match status" value="1"/>
</dbReference>
<dbReference type="InterPro" id="IPR005546">
    <property type="entry name" value="Autotransporte_beta"/>
</dbReference>
<dbReference type="SMART" id="SM00869">
    <property type="entry name" value="Autotransporter"/>
    <property type="match status" value="1"/>
</dbReference>
<dbReference type="Gene3D" id="2.40.128.130">
    <property type="entry name" value="Autotransporter beta-domain"/>
    <property type="match status" value="1"/>
</dbReference>
<evidence type="ECO:0000256" key="2">
    <source>
        <dbReference type="SAM" id="SignalP"/>
    </source>
</evidence>
<dbReference type="Pfam" id="PF03797">
    <property type="entry name" value="Autotransporter"/>
    <property type="match status" value="1"/>
</dbReference>
<feature type="compositionally biased region" description="Low complexity" evidence="1">
    <location>
        <begin position="983"/>
        <end position="992"/>
    </location>
</feature>
<dbReference type="NCBIfam" id="NF012211">
    <property type="entry name" value="tand_rpt_95"/>
    <property type="match status" value="6"/>
</dbReference>
<organism evidence="4 5">
    <name type="scientific">Dyella psychrodurans</name>
    <dbReference type="NCBI Taxonomy" id="1927960"/>
    <lineage>
        <taxon>Bacteria</taxon>
        <taxon>Pseudomonadati</taxon>
        <taxon>Pseudomonadota</taxon>
        <taxon>Gammaproteobacteria</taxon>
        <taxon>Lysobacterales</taxon>
        <taxon>Rhodanobacteraceae</taxon>
        <taxon>Dyella</taxon>
    </lineage>
</organism>
<sequence length="1317" mass="130853">MGAMCGIGARRVRRGLTSLVLLGMLGLPGLAQASPGCQALNGLSGTIPGYGYVQLLTNSQQVNQGDLVTLTTPGQVFYGGSFLQMSANGNTVSGSENNSGAGADNLTNNLGSPTTYSITCTSAGATISGVSPSSATAGSSVVISGSGFWGASQVLFGATPATAFTVSYGATPIINATVPNGSGTVTITVVTDAGTYTGGSFTFAAPTANAASTSVAFGSSNNAVPLNISGSATSVAVASAAAHGTARASGTSITYSPAAGYSGTDSFTYTASNAAGTSAPATVTITVSPPPAPTVAATSATTAYNTATSVNLASAISGANITAVNVASNPSHGTTSVSGETVTYTPSSTFYGGTDSFTYTATNLGGTSSPATVTITVNPPPAPTTAAASATTPYNTATNINLASAISGAGITAVNIAGNPSHGTVSVSGESVTYTPSATFYGGADTFTYTATNAGGTSSPATVTVTVGAVAVPTVAGRSATTPYNTATSINLTSAISGTDVTTVNVASNPSHGTVSVSGETITYTPSATFYGGSDNFTYTATNPSGTSSPATITVTVGAVPVPSAAAKSVTTPYNTATSIDLASVIAGTDVTGVTVASTPSHGTVSVSGETITYTPSATFYGGTDSFTYAAINPSGTSSPATVTVTVGVVPVPEAAAKSVTTAYNTATSINLASVIAGTDVTGVIVASTPSHGTASVSGETITYTPSATFYGGTDTLTYTATNPAGNSAPATITITVTPLNTPTAAALSVSTTKGTSVLIDAAAEFNGTQPLTGVNVATQPAHGTATASGEQILYTPAAGFVGTDTFTYQLSNHFGASTPGTITVTITAAGSAAGLSQTVTTQPGTPVSVNLAGGAPGSYVSSAVLGLSPASAGSVTVSQPAALTFTPATTFHGLVQITTVLIASNGQSQTEDVLVLVSNQPDPSRNPDVLGLVEAQAMQAERFAQSQLGNIQSRLDSLHDGNGTARFSDNLSISLDGKPLQATAGANTNGTRAPAPGSASSFADARPGIGAGESSGDAPISADTTSQGKPRTTNAQTSSGLGVWIDGTANFGAFDAYRQAAGFDSDNIAVNTGVDQRIGQHALIGISVGYNHDNSDIGNDGTRSVAQGYSAAIYGSYQPAAHVYVDGVLGGGGLSFDSNRFAADSGTDLLGHRNGNQWFASLTAGYEYQTGAWTMSPYGRLAWSLSSLDSYSESGDAADALTYGTQTIRTSQAIAGVRASGKIPWRDALLIPHARLEVGHDFQGTSDTTLSYAFVPSAGSWNVLTNPYSASGTSVQAAFGGDLQLWNNLLITTEYEYMLMPHAHDQSIQLGVKKQF</sequence>